<gene>
    <name evidence="1" type="ORF">Ga0061064_1430</name>
</gene>
<sequence length="246" mass="27373">MLINDQILSAFLDDELSADEAEQVRDYIAEHDEAAARLAQLAMTDQRVRTYVDDLSATPMPRKVFALLDDDAAHNVIPLHSSRGFKGIVQQHFAAAASVALMVGFGFGYAWQSEPTSSLQTEIAQVLEQQSSGISYTIADGKRLLPQLTFTNSDGEFCRQYQLQDEQQKTAEVAIQCRRGEQWQLVAMAEVAYTQATEYRTASASHALDSVLDQMMSAAPLSAEQERAQLRSAWQLTPNRTQTEEH</sequence>
<organism evidence="1 2">
    <name type="scientific">Pseudidiomarina woesei</name>
    <dbReference type="NCBI Taxonomy" id="1381080"/>
    <lineage>
        <taxon>Bacteria</taxon>
        <taxon>Pseudomonadati</taxon>
        <taxon>Pseudomonadota</taxon>
        <taxon>Gammaproteobacteria</taxon>
        <taxon>Alteromonadales</taxon>
        <taxon>Idiomarinaceae</taxon>
        <taxon>Pseudidiomarina</taxon>
    </lineage>
</organism>
<dbReference type="RefSeq" id="WP_055439087.1">
    <property type="nucleotide sequence ID" value="NZ_CYHB01000003.1"/>
</dbReference>
<proteinExistence type="predicted"/>
<evidence type="ECO:0000313" key="2">
    <source>
        <dbReference type="Proteomes" id="UP000182598"/>
    </source>
</evidence>
<dbReference type="Proteomes" id="UP000182598">
    <property type="component" value="Unassembled WGS sequence"/>
</dbReference>
<name>A0A0K6H5A6_9GAMM</name>
<dbReference type="AlphaFoldDB" id="A0A0K6H5A6"/>
<dbReference type="EMBL" id="CYHB01000003">
    <property type="protein sequence ID" value="CUA86164.1"/>
    <property type="molecule type" value="Genomic_DNA"/>
</dbReference>
<evidence type="ECO:0008006" key="3">
    <source>
        <dbReference type="Google" id="ProtNLM"/>
    </source>
</evidence>
<protein>
    <recommendedName>
        <fullName evidence="3">Anti-sigma factor</fullName>
    </recommendedName>
</protein>
<dbReference type="OrthoDB" id="5588054at2"/>
<keyword evidence="2" id="KW-1185">Reference proteome</keyword>
<accession>A0A0K6H5A6</accession>
<reference evidence="2" key="1">
    <citation type="submission" date="2015-08" db="EMBL/GenBank/DDBJ databases">
        <authorList>
            <person name="Varghese N."/>
        </authorList>
    </citation>
    <scope>NUCLEOTIDE SEQUENCE [LARGE SCALE GENOMIC DNA]</scope>
    <source>
        <strain evidence="2">DSM 27808</strain>
    </source>
</reference>
<evidence type="ECO:0000313" key="1">
    <source>
        <dbReference type="EMBL" id="CUA86164.1"/>
    </source>
</evidence>